<dbReference type="SUPFAM" id="SSF142764">
    <property type="entry name" value="YgbK-like"/>
    <property type="match status" value="1"/>
</dbReference>
<gene>
    <name evidence="9" type="ORF">SAMN04487824_104114</name>
</gene>
<evidence type="ECO:0000256" key="6">
    <source>
        <dbReference type="ARBA" id="ARBA00023277"/>
    </source>
</evidence>
<proteinExistence type="inferred from homology"/>
<dbReference type="RefSeq" id="WP_090845542.1">
    <property type="nucleotide sequence ID" value="NZ_FMZL01000004.1"/>
</dbReference>
<reference evidence="10" key="1">
    <citation type="submission" date="2016-10" db="EMBL/GenBank/DDBJ databases">
        <authorList>
            <person name="Varghese N."/>
            <person name="Submissions S."/>
        </authorList>
    </citation>
    <scope>NUCLEOTIDE SEQUENCE [LARGE SCALE GENOMIC DNA]</scope>
    <source>
        <strain evidence="10">DSM 22619</strain>
    </source>
</reference>
<protein>
    <submittedName>
        <fullName evidence="9">Uncharacterized conserved protein YgbK, DUF1537 family</fullName>
    </submittedName>
</protein>
<keyword evidence="5" id="KW-0067">ATP-binding</keyword>
<organism evidence="9 10">
    <name type="scientific">Parafannyhessea umbonata</name>
    <dbReference type="NCBI Taxonomy" id="604330"/>
    <lineage>
        <taxon>Bacteria</taxon>
        <taxon>Bacillati</taxon>
        <taxon>Actinomycetota</taxon>
        <taxon>Coriobacteriia</taxon>
        <taxon>Coriobacteriales</taxon>
        <taxon>Atopobiaceae</taxon>
        <taxon>Parafannyhessea</taxon>
    </lineage>
</organism>
<keyword evidence="2" id="KW-0808">Transferase</keyword>
<sequence length="406" mass="42584">MSQVLIIADDLTGALDASVNFLPADVTVVTSADGVNSDDLASGASVLSVNSASRHLDAKDSARVVGELVSRAVSADVPLILKKTDSVLRGNVGAELAAALKASGLPRIHFLPSFPQTGRITNHGIHCVDGTPVASSFLGDDPFDPVACSDVRRLLALQTEVPVRVIGVNEKVPFDFEGIVVYDATTDEQMLRRVRELMKLGELRLVAGCAGVTQAISRVIDIPASTLPRPNDKSNLLVVCGSVNKVSHDQCGYAESHGAPVFHIGEAEKCDASWRKSEPGLKFIDSVEDSWSSSPLTVIDGSDLEELSGFLPAGTNIPELVASNIGALLASICKKGVCGRVLVTGGDVLASFLRQAGVKRMRPLGQLAPGIVGFENVVFGMPLVIASKSGGFGSKDLFCEMASIAR</sequence>
<evidence type="ECO:0000256" key="1">
    <source>
        <dbReference type="ARBA" id="ARBA00005715"/>
    </source>
</evidence>
<keyword evidence="3" id="KW-0547">Nucleotide-binding</keyword>
<dbReference type="Pfam" id="PF17042">
    <property type="entry name" value="NBD_C"/>
    <property type="match status" value="1"/>
</dbReference>
<accession>A0A1G6JH27</accession>
<feature type="domain" description="Four-carbon acid sugar kinase nucleotide binding" evidence="8">
    <location>
        <begin position="237"/>
        <end position="398"/>
    </location>
</feature>
<dbReference type="InterPro" id="IPR010737">
    <property type="entry name" value="4-carb_acid_sugar_kinase_N"/>
</dbReference>
<dbReference type="Proteomes" id="UP000198528">
    <property type="component" value="Unassembled WGS sequence"/>
</dbReference>
<evidence type="ECO:0000256" key="4">
    <source>
        <dbReference type="ARBA" id="ARBA00022777"/>
    </source>
</evidence>
<evidence type="ECO:0000313" key="10">
    <source>
        <dbReference type="Proteomes" id="UP000198528"/>
    </source>
</evidence>
<dbReference type="GO" id="GO:0005524">
    <property type="term" value="F:ATP binding"/>
    <property type="evidence" value="ECO:0007669"/>
    <property type="project" value="UniProtKB-KW"/>
</dbReference>
<dbReference type="AlphaFoldDB" id="A0A1G6JH27"/>
<dbReference type="InterPro" id="IPR042213">
    <property type="entry name" value="NBD_C_sf"/>
</dbReference>
<dbReference type="Gene3D" id="3.40.50.10840">
    <property type="entry name" value="Putative sugar-binding, N-terminal domain"/>
    <property type="match status" value="1"/>
</dbReference>
<dbReference type="Gene3D" id="3.40.980.20">
    <property type="entry name" value="Four-carbon acid sugar kinase, nucleotide binding domain"/>
    <property type="match status" value="1"/>
</dbReference>
<evidence type="ECO:0000259" key="7">
    <source>
        <dbReference type="Pfam" id="PF07005"/>
    </source>
</evidence>
<comment type="similarity">
    <text evidence="1">Belongs to the four-carbon acid sugar kinase family.</text>
</comment>
<evidence type="ECO:0000313" key="9">
    <source>
        <dbReference type="EMBL" id="SDC17236.1"/>
    </source>
</evidence>
<evidence type="ECO:0000256" key="2">
    <source>
        <dbReference type="ARBA" id="ARBA00022679"/>
    </source>
</evidence>
<dbReference type="InterPro" id="IPR031475">
    <property type="entry name" value="NBD_C"/>
</dbReference>
<evidence type="ECO:0000259" key="8">
    <source>
        <dbReference type="Pfam" id="PF17042"/>
    </source>
</evidence>
<dbReference type="GO" id="GO:0016301">
    <property type="term" value="F:kinase activity"/>
    <property type="evidence" value="ECO:0007669"/>
    <property type="project" value="UniProtKB-KW"/>
</dbReference>
<dbReference type="InterPro" id="IPR037051">
    <property type="entry name" value="4-carb_acid_sugar_kinase_N_sf"/>
</dbReference>
<keyword evidence="10" id="KW-1185">Reference proteome</keyword>
<keyword evidence="6" id="KW-0119">Carbohydrate metabolism</keyword>
<dbReference type="Pfam" id="PF07005">
    <property type="entry name" value="SBD_N"/>
    <property type="match status" value="1"/>
</dbReference>
<evidence type="ECO:0000256" key="5">
    <source>
        <dbReference type="ARBA" id="ARBA00022840"/>
    </source>
</evidence>
<evidence type="ECO:0000256" key="3">
    <source>
        <dbReference type="ARBA" id="ARBA00022741"/>
    </source>
</evidence>
<dbReference type="EMBL" id="FMZL01000004">
    <property type="protein sequence ID" value="SDC17236.1"/>
    <property type="molecule type" value="Genomic_DNA"/>
</dbReference>
<feature type="domain" description="Four-carbon acid sugar kinase N-terminal" evidence="7">
    <location>
        <begin position="5"/>
        <end position="215"/>
    </location>
</feature>
<keyword evidence="4" id="KW-0418">Kinase</keyword>
<name>A0A1G6JH27_9ACTN</name>